<dbReference type="EMBL" id="KK785113">
    <property type="protein sequence ID" value="KDO49349.1"/>
    <property type="molecule type" value="Genomic_DNA"/>
</dbReference>
<keyword evidence="2" id="KW-1185">Reference proteome</keyword>
<dbReference type="PANTHER" id="PTHR37611:SF2">
    <property type="entry name" value="VIRUS-SPECIFIC-SIGNALING-PATHWAY REGULATED PROTEIN-RELATED"/>
    <property type="match status" value="1"/>
</dbReference>
<dbReference type="AlphaFoldDB" id="A0A067E297"/>
<dbReference type="STRING" id="2711.A0A067E297"/>
<proteinExistence type="predicted"/>
<evidence type="ECO:0000313" key="2">
    <source>
        <dbReference type="Proteomes" id="UP000027120"/>
    </source>
</evidence>
<sequence>FLLISYNMTAENWACISDYSNGVEISKFDTALLMSFLEESNGEEYNDEQVNKVIQSLEAEIYYEQHMLESQDLAMEPELLLSDKEDGQNYLASTEFDMEQLPCSPSYDMNWSNMDQCGGLDLDEFVEYEFVSDGYSQIYNIVSDTDQEHGFSSLWHETCDAVSEYN</sequence>
<accession>A0A067E297</accession>
<feature type="non-terminal residue" evidence="1">
    <location>
        <position position="1"/>
    </location>
</feature>
<organism evidence="1 2">
    <name type="scientific">Citrus sinensis</name>
    <name type="common">Sweet orange</name>
    <name type="synonym">Citrus aurantium var. sinensis</name>
    <dbReference type="NCBI Taxonomy" id="2711"/>
    <lineage>
        <taxon>Eukaryota</taxon>
        <taxon>Viridiplantae</taxon>
        <taxon>Streptophyta</taxon>
        <taxon>Embryophyta</taxon>
        <taxon>Tracheophyta</taxon>
        <taxon>Spermatophyta</taxon>
        <taxon>Magnoliopsida</taxon>
        <taxon>eudicotyledons</taxon>
        <taxon>Gunneridae</taxon>
        <taxon>Pentapetalae</taxon>
        <taxon>rosids</taxon>
        <taxon>malvids</taxon>
        <taxon>Sapindales</taxon>
        <taxon>Rutaceae</taxon>
        <taxon>Aurantioideae</taxon>
        <taxon>Citrus</taxon>
    </lineage>
</organism>
<reference evidence="1 2" key="1">
    <citation type="submission" date="2014-04" db="EMBL/GenBank/DDBJ databases">
        <authorList>
            <consortium name="International Citrus Genome Consortium"/>
            <person name="Gmitter F."/>
            <person name="Chen C."/>
            <person name="Farmerie W."/>
            <person name="Harkins T."/>
            <person name="Desany B."/>
            <person name="Mohiuddin M."/>
            <person name="Kodira C."/>
            <person name="Borodovsky M."/>
            <person name="Lomsadze A."/>
            <person name="Burns P."/>
            <person name="Jenkins J."/>
            <person name="Prochnik S."/>
            <person name="Shu S."/>
            <person name="Chapman J."/>
            <person name="Pitluck S."/>
            <person name="Schmutz J."/>
            <person name="Rokhsar D."/>
        </authorList>
    </citation>
    <scope>NUCLEOTIDE SEQUENCE</scope>
</reference>
<name>A0A067E297_CITSI</name>
<protein>
    <submittedName>
        <fullName evidence="1">Uncharacterized protein</fullName>
    </submittedName>
</protein>
<gene>
    <name evidence="1" type="ORF">CISIN_1g037657mg</name>
</gene>
<dbReference type="PANTHER" id="PTHR37611">
    <property type="entry name" value="VIRUS-SPECIFIC-SIGNALING-PATHWAY REGULATED PROTEIN-RELATED"/>
    <property type="match status" value="1"/>
</dbReference>
<dbReference type="Proteomes" id="UP000027120">
    <property type="component" value="Unassembled WGS sequence"/>
</dbReference>
<evidence type="ECO:0000313" key="1">
    <source>
        <dbReference type="EMBL" id="KDO49349.1"/>
    </source>
</evidence>